<gene>
    <name evidence="1" type="ORF">BLSMQ_3609</name>
</gene>
<proteinExistence type="predicted"/>
<dbReference type="AlphaFoldDB" id="A0A1D7W8D1"/>
<accession>A0A1D7W8D1</accession>
<organism evidence="1 2">
    <name type="scientific">Brevibacterium aurantiacum</name>
    <dbReference type="NCBI Taxonomy" id="273384"/>
    <lineage>
        <taxon>Bacteria</taxon>
        <taxon>Bacillati</taxon>
        <taxon>Actinomycetota</taxon>
        <taxon>Actinomycetes</taxon>
        <taxon>Micrococcales</taxon>
        <taxon>Brevibacteriaceae</taxon>
        <taxon>Brevibacterium</taxon>
    </lineage>
</organism>
<sequence>MNQSSRDVREDVSGAELVQSRTNQGFEVLALVSDIAESLGIRDRLGSARRVQNGMMR</sequence>
<protein>
    <submittedName>
        <fullName evidence="1">Uncharacterized protein</fullName>
    </submittedName>
</protein>
<dbReference type="KEGG" id="blin:BLSMQ_3609"/>
<evidence type="ECO:0000313" key="2">
    <source>
        <dbReference type="Proteomes" id="UP000094793"/>
    </source>
</evidence>
<reference evidence="2" key="1">
    <citation type="submission" date="2016-09" db="EMBL/GenBank/DDBJ databases">
        <title>Complete Genome Sequence of Brevibacterium linens SMQ-1335.</title>
        <authorList>
            <person name="de Melo A.G."/>
            <person name="Labrie S.J."/>
            <person name="Dumaresq J."/>
            <person name="Roberts R.J."/>
            <person name="Tremblay D.M."/>
            <person name="Moineau S."/>
        </authorList>
    </citation>
    <scope>NUCLEOTIDE SEQUENCE [LARGE SCALE GENOMIC DNA]</scope>
    <source>
        <strain evidence="2">SMQ-1335</strain>
    </source>
</reference>
<dbReference type="EMBL" id="CP017150">
    <property type="protein sequence ID" value="AOP55307.1"/>
    <property type="molecule type" value="Genomic_DNA"/>
</dbReference>
<evidence type="ECO:0000313" key="1">
    <source>
        <dbReference type="EMBL" id="AOP55307.1"/>
    </source>
</evidence>
<dbReference type="Proteomes" id="UP000094793">
    <property type="component" value="Chromosome"/>
</dbReference>
<name>A0A1D7W8D1_BREAU</name>